<dbReference type="PANTHER" id="PTHR30419">
    <property type="entry name" value="HTH-TYPE TRANSCRIPTIONAL REGULATOR YBHD"/>
    <property type="match status" value="1"/>
</dbReference>
<comment type="similarity">
    <text evidence="1">Belongs to the LysR transcriptional regulatory family.</text>
</comment>
<keyword evidence="2" id="KW-0805">Transcription regulation</keyword>
<dbReference type="SUPFAM" id="SSF53850">
    <property type="entry name" value="Periplasmic binding protein-like II"/>
    <property type="match status" value="1"/>
</dbReference>
<keyword evidence="3" id="KW-0238">DNA-binding</keyword>
<dbReference type="PATRIC" id="fig|1449336.4.peg.1044"/>
<keyword evidence="7" id="KW-1185">Reference proteome</keyword>
<dbReference type="PANTHER" id="PTHR30419:SF8">
    <property type="entry name" value="NITROGEN ASSIMILATION TRANSCRIPTIONAL ACTIVATOR-RELATED"/>
    <property type="match status" value="1"/>
</dbReference>
<dbReference type="RefSeq" id="WP_034568532.1">
    <property type="nucleotide sequence ID" value="NZ_JQBS01000001.1"/>
</dbReference>
<dbReference type="PROSITE" id="PS50931">
    <property type="entry name" value="HTH_LYSR"/>
    <property type="match status" value="1"/>
</dbReference>
<gene>
    <name evidence="6" type="ORF">IV74_GL001020</name>
</gene>
<dbReference type="CDD" id="cd05466">
    <property type="entry name" value="PBP2_LTTR_substrate"/>
    <property type="match status" value="1"/>
</dbReference>
<dbReference type="Proteomes" id="UP000051658">
    <property type="component" value="Unassembled WGS sequence"/>
</dbReference>
<reference evidence="6 7" key="1">
    <citation type="journal article" date="2015" name="Genome Announc.">
        <title>Expanding the biotechnology potential of lactobacilli through comparative genomics of 213 strains and associated genera.</title>
        <authorList>
            <person name="Sun Z."/>
            <person name="Harris H.M."/>
            <person name="McCann A."/>
            <person name="Guo C."/>
            <person name="Argimon S."/>
            <person name="Zhang W."/>
            <person name="Yang X."/>
            <person name="Jeffery I.B."/>
            <person name="Cooney J.C."/>
            <person name="Kagawa T.F."/>
            <person name="Liu W."/>
            <person name="Song Y."/>
            <person name="Salvetti E."/>
            <person name="Wrobel A."/>
            <person name="Rasinkangas P."/>
            <person name="Parkhill J."/>
            <person name="Rea M.C."/>
            <person name="O'Sullivan O."/>
            <person name="Ritari J."/>
            <person name="Douillard F.P."/>
            <person name="Paul Ross R."/>
            <person name="Yang R."/>
            <person name="Briner A.E."/>
            <person name="Felis G.E."/>
            <person name="de Vos W.M."/>
            <person name="Barrangou R."/>
            <person name="Klaenhammer T.R."/>
            <person name="Caufield P.W."/>
            <person name="Cui Y."/>
            <person name="Zhang H."/>
            <person name="O'Toole P.W."/>
        </authorList>
    </citation>
    <scope>NUCLEOTIDE SEQUENCE [LARGE SCALE GENOMIC DNA]</scope>
    <source>
        <strain evidence="6 7">DSM 20623</strain>
    </source>
</reference>
<feature type="domain" description="HTH lysR-type" evidence="5">
    <location>
        <begin position="1"/>
        <end position="58"/>
    </location>
</feature>
<evidence type="ECO:0000256" key="1">
    <source>
        <dbReference type="ARBA" id="ARBA00009437"/>
    </source>
</evidence>
<name>A0A0R2I5M4_CARDV</name>
<dbReference type="Pfam" id="PF00126">
    <property type="entry name" value="HTH_1"/>
    <property type="match status" value="1"/>
</dbReference>
<evidence type="ECO:0000313" key="7">
    <source>
        <dbReference type="Proteomes" id="UP000051658"/>
    </source>
</evidence>
<dbReference type="GO" id="GO:0003700">
    <property type="term" value="F:DNA-binding transcription factor activity"/>
    <property type="evidence" value="ECO:0007669"/>
    <property type="project" value="InterPro"/>
</dbReference>
<dbReference type="GeneID" id="89589529"/>
<dbReference type="Gene3D" id="1.10.10.10">
    <property type="entry name" value="Winged helix-like DNA-binding domain superfamily/Winged helix DNA-binding domain"/>
    <property type="match status" value="1"/>
</dbReference>
<dbReference type="Pfam" id="PF03466">
    <property type="entry name" value="LysR_substrate"/>
    <property type="match status" value="1"/>
</dbReference>
<dbReference type="InterPro" id="IPR036388">
    <property type="entry name" value="WH-like_DNA-bd_sf"/>
</dbReference>
<evidence type="ECO:0000256" key="3">
    <source>
        <dbReference type="ARBA" id="ARBA00023125"/>
    </source>
</evidence>
<accession>A0A0R2I5M4</accession>
<protein>
    <recommendedName>
        <fullName evidence="5">HTH lysR-type domain-containing protein</fullName>
    </recommendedName>
</protein>
<dbReference type="eggNOG" id="COG0583">
    <property type="taxonomic scope" value="Bacteria"/>
</dbReference>
<dbReference type="FunFam" id="1.10.10.10:FF:000001">
    <property type="entry name" value="LysR family transcriptional regulator"/>
    <property type="match status" value="1"/>
</dbReference>
<evidence type="ECO:0000313" key="6">
    <source>
        <dbReference type="EMBL" id="KRN57765.1"/>
    </source>
</evidence>
<evidence type="ECO:0000256" key="4">
    <source>
        <dbReference type="ARBA" id="ARBA00023163"/>
    </source>
</evidence>
<dbReference type="AlphaFoldDB" id="A0A0R2I5M4"/>
<dbReference type="InterPro" id="IPR036390">
    <property type="entry name" value="WH_DNA-bd_sf"/>
</dbReference>
<dbReference type="GO" id="GO:0003677">
    <property type="term" value="F:DNA binding"/>
    <property type="evidence" value="ECO:0007669"/>
    <property type="project" value="UniProtKB-KW"/>
</dbReference>
<evidence type="ECO:0000259" key="5">
    <source>
        <dbReference type="PROSITE" id="PS50931"/>
    </source>
</evidence>
<organism evidence="6 7">
    <name type="scientific">Carnobacterium divergens DSM 20623</name>
    <dbReference type="NCBI Taxonomy" id="1449336"/>
    <lineage>
        <taxon>Bacteria</taxon>
        <taxon>Bacillati</taxon>
        <taxon>Bacillota</taxon>
        <taxon>Bacilli</taxon>
        <taxon>Lactobacillales</taxon>
        <taxon>Carnobacteriaceae</taxon>
        <taxon>Carnobacterium</taxon>
    </lineage>
</organism>
<dbReference type="EMBL" id="JQBS01000001">
    <property type="protein sequence ID" value="KRN57765.1"/>
    <property type="molecule type" value="Genomic_DNA"/>
</dbReference>
<dbReference type="InterPro" id="IPR000847">
    <property type="entry name" value="LysR_HTH_N"/>
</dbReference>
<dbReference type="PRINTS" id="PR00039">
    <property type="entry name" value="HTHLYSR"/>
</dbReference>
<dbReference type="InterPro" id="IPR050950">
    <property type="entry name" value="HTH-type_LysR_regulators"/>
</dbReference>
<sequence length="288" mass="32025">MELRVLNYFLTVAREKTISQAAQVLHLSQPTLSKQLKELEEELGVTLFERGNRFITLTEDGVYLVNKGKEILSLVDSTTANLIKKDRISGKITIGGGETLAFQLIGKVLYHLREEHPDIQLELYSGNADDVLEKIDKGVLDFGLVIDPVEKQKYDFIQLPLVDRWGLMVHSASPLFSKQTISPKDIETVPLLVSNQSFVDTQLAEWLGGNLDHLNVVGTYNLLYNASLLVKEDVASALCIDGIINTAGTNLTFIPLMPELTASISIVWKKDSFFSRSATAFLQCIQSI</sequence>
<keyword evidence="4" id="KW-0804">Transcription</keyword>
<dbReference type="InterPro" id="IPR005119">
    <property type="entry name" value="LysR_subst-bd"/>
</dbReference>
<dbReference type="Gene3D" id="3.40.190.290">
    <property type="match status" value="1"/>
</dbReference>
<dbReference type="GO" id="GO:0005829">
    <property type="term" value="C:cytosol"/>
    <property type="evidence" value="ECO:0007669"/>
    <property type="project" value="TreeGrafter"/>
</dbReference>
<comment type="caution">
    <text evidence="6">The sequence shown here is derived from an EMBL/GenBank/DDBJ whole genome shotgun (WGS) entry which is preliminary data.</text>
</comment>
<evidence type="ECO:0000256" key="2">
    <source>
        <dbReference type="ARBA" id="ARBA00023015"/>
    </source>
</evidence>
<proteinExistence type="inferred from homology"/>
<dbReference type="SUPFAM" id="SSF46785">
    <property type="entry name" value="Winged helix' DNA-binding domain"/>
    <property type="match status" value="1"/>
</dbReference>